<evidence type="ECO:0000313" key="3">
    <source>
        <dbReference type="Proteomes" id="UP000000238"/>
    </source>
</evidence>
<dbReference type="OrthoDB" id="6026237at2"/>
<keyword evidence="3" id="KW-1185">Reference proteome</keyword>
<dbReference type="AlphaFoldDB" id="Q2S884"/>
<keyword evidence="1" id="KW-0472">Membrane</keyword>
<reference evidence="2 3" key="1">
    <citation type="journal article" date="2005" name="Nucleic Acids Res.">
        <title>Genomic blueprint of Hahella chejuensis, a marine microbe producing an algicidal agent.</title>
        <authorList>
            <person name="Jeong H."/>
            <person name="Yim J.H."/>
            <person name="Lee C."/>
            <person name="Choi S.-H."/>
            <person name="Park Y.K."/>
            <person name="Yoon S.H."/>
            <person name="Hur C.-G."/>
            <person name="Kang H.-Y."/>
            <person name="Kim D."/>
            <person name="Lee H.H."/>
            <person name="Park K.H."/>
            <person name="Park S.-H."/>
            <person name="Park H.-S."/>
            <person name="Lee H.K."/>
            <person name="Oh T.K."/>
            <person name="Kim J.F."/>
        </authorList>
    </citation>
    <scope>NUCLEOTIDE SEQUENCE [LARGE SCALE GENOMIC DNA]</scope>
    <source>
        <strain evidence="2 3">KCTC 2396</strain>
    </source>
</reference>
<dbReference type="RefSeq" id="WP_011400192.1">
    <property type="nucleotide sequence ID" value="NC_007645.1"/>
</dbReference>
<sequence>MEEVYKTPESSLIDSRSGRKPVGDYRLYKLPAVGLATFFGTILAGGIILSHNFKQLGREDMARNALVFSFLALVVIFGLAFFVPDIPGVNVVFTVVQLVAMMQIAKKYQGDDVEHHMENGGAMISNWVAFGISLLVLIVVIGLLFGIGMLLPY</sequence>
<evidence type="ECO:0000256" key="1">
    <source>
        <dbReference type="SAM" id="Phobius"/>
    </source>
</evidence>
<dbReference type="Proteomes" id="UP000000238">
    <property type="component" value="Chromosome"/>
</dbReference>
<evidence type="ECO:0000313" key="2">
    <source>
        <dbReference type="EMBL" id="ABC33140.1"/>
    </source>
</evidence>
<feature type="transmembrane region" description="Helical" evidence="1">
    <location>
        <begin position="65"/>
        <end position="83"/>
    </location>
</feature>
<proteinExistence type="predicted"/>
<keyword evidence="1" id="KW-1133">Transmembrane helix</keyword>
<keyword evidence="1" id="KW-0812">Transmembrane</keyword>
<name>Q2S884_HAHCH</name>
<dbReference type="eggNOG" id="ENOG503366F">
    <property type="taxonomic scope" value="Bacteria"/>
</dbReference>
<dbReference type="KEGG" id="hch:HCH_06499"/>
<feature type="transmembrane region" description="Helical" evidence="1">
    <location>
        <begin position="32"/>
        <end position="53"/>
    </location>
</feature>
<organism evidence="2 3">
    <name type="scientific">Hahella chejuensis (strain KCTC 2396)</name>
    <dbReference type="NCBI Taxonomy" id="349521"/>
    <lineage>
        <taxon>Bacteria</taxon>
        <taxon>Pseudomonadati</taxon>
        <taxon>Pseudomonadota</taxon>
        <taxon>Gammaproteobacteria</taxon>
        <taxon>Oceanospirillales</taxon>
        <taxon>Hahellaceae</taxon>
        <taxon>Hahella</taxon>
    </lineage>
</organism>
<feature type="transmembrane region" description="Helical" evidence="1">
    <location>
        <begin position="127"/>
        <end position="151"/>
    </location>
</feature>
<accession>Q2S884</accession>
<dbReference type="EMBL" id="CP000155">
    <property type="protein sequence ID" value="ABC33140.1"/>
    <property type="molecule type" value="Genomic_DNA"/>
</dbReference>
<protein>
    <submittedName>
        <fullName evidence="2">Uncharacterized protein</fullName>
    </submittedName>
</protein>
<gene>
    <name evidence="2" type="ordered locus">HCH_06499</name>
</gene>
<dbReference type="HOGENOM" id="CLU_124963_0_0_6"/>